<dbReference type="Pfam" id="PF13843">
    <property type="entry name" value="DDE_Tnp_1_7"/>
    <property type="match status" value="1"/>
</dbReference>
<dbReference type="KEGG" id="bbel:109468136"/>
<dbReference type="AlphaFoldDB" id="A0A6P4YTI2"/>
<feature type="domain" description="PiggyBac transposable element-derived protein" evidence="2">
    <location>
        <begin position="94"/>
        <end position="268"/>
    </location>
</feature>
<reference evidence="4" key="1">
    <citation type="submission" date="2025-08" db="UniProtKB">
        <authorList>
            <consortium name="RefSeq"/>
        </authorList>
    </citation>
    <scope>IDENTIFICATION</scope>
    <source>
        <tissue evidence="4">Gonad</tissue>
    </source>
</reference>
<dbReference type="OrthoDB" id="6073352at2759"/>
<organism evidence="3 4">
    <name type="scientific">Branchiostoma belcheri</name>
    <name type="common">Amphioxus</name>
    <dbReference type="NCBI Taxonomy" id="7741"/>
    <lineage>
        <taxon>Eukaryota</taxon>
        <taxon>Metazoa</taxon>
        <taxon>Chordata</taxon>
        <taxon>Cephalochordata</taxon>
        <taxon>Leptocardii</taxon>
        <taxon>Amphioxiformes</taxon>
        <taxon>Branchiostomatidae</taxon>
        <taxon>Branchiostoma</taxon>
    </lineage>
</organism>
<dbReference type="RefSeq" id="XP_019621937.1">
    <property type="nucleotide sequence ID" value="XM_019766378.1"/>
</dbReference>
<evidence type="ECO:0000313" key="3">
    <source>
        <dbReference type="Proteomes" id="UP000515135"/>
    </source>
</evidence>
<dbReference type="GeneID" id="109468136"/>
<feature type="compositionally biased region" description="Acidic residues" evidence="1">
    <location>
        <begin position="21"/>
        <end position="37"/>
    </location>
</feature>
<proteinExistence type="predicted"/>
<evidence type="ECO:0000256" key="1">
    <source>
        <dbReference type="SAM" id="MobiDB-lite"/>
    </source>
</evidence>
<evidence type="ECO:0000313" key="4">
    <source>
        <dbReference type="RefSeq" id="XP_019621937.1"/>
    </source>
</evidence>
<dbReference type="InterPro" id="IPR029526">
    <property type="entry name" value="PGBD"/>
</dbReference>
<gene>
    <name evidence="4" type="primary">LOC109468136</name>
</gene>
<evidence type="ECO:0000259" key="2">
    <source>
        <dbReference type="Pfam" id="PF13843"/>
    </source>
</evidence>
<dbReference type="Proteomes" id="UP000515135">
    <property type="component" value="Unplaced"/>
</dbReference>
<name>A0A6P4YTI2_BRABE</name>
<accession>A0A6P4YTI2</accession>
<feature type="region of interest" description="Disordered" evidence="1">
    <location>
        <begin position="1"/>
        <end position="68"/>
    </location>
</feature>
<sequence>MSESDNGNDADLPGGYTSEESVGEGSEEEHEQASNDDGDSHDSADSSDEDDHDGGPGDVRGVWMPVMEDDPGPAPVHFTAIPGVKHPPAGNARPIEYFDLYFTPAIIDRIVTETNRYAQQWIDANRDYLVEKPHSVVNQWRKFGGTTPEEIRAFVGLILNMGLVTKSTLKGYWDVSNPNFGTSWFVEHFSRDRFQLLVKFLHFNNNEEQPPCGDPGHKLHKIKPIIDHFNTEFLNHYHPSQNISIDESMVGFKGKTPHIRQFMPQKRHARLVSSYGASATV</sequence>
<protein>
    <submittedName>
        <fullName evidence="4">PiggyBac transposable element-derived protein 4-like isoform X1</fullName>
    </submittedName>
</protein>
<dbReference type="PANTHER" id="PTHR46599">
    <property type="entry name" value="PIGGYBAC TRANSPOSABLE ELEMENT-DERIVED PROTEIN 4"/>
    <property type="match status" value="1"/>
</dbReference>
<keyword evidence="3" id="KW-1185">Reference proteome</keyword>
<dbReference type="PANTHER" id="PTHR46599:SF3">
    <property type="entry name" value="PIGGYBAC TRANSPOSABLE ELEMENT-DERIVED PROTEIN 4"/>
    <property type="match status" value="1"/>
</dbReference>